<evidence type="ECO:0000313" key="1">
    <source>
        <dbReference type="EMBL" id="MDV7715291.1"/>
    </source>
</evidence>
<dbReference type="AlphaFoldDB" id="A0AAJ2UBF5"/>
<comment type="caution">
    <text evidence="1">The sequence shown here is derived from an EMBL/GenBank/DDBJ whole genome shotgun (WGS) entry which is preliminary data.</text>
</comment>
<dbReference type="RefSeq" id="WP_317768263.1">
    <property type="nucleotide sequence ID" value="NZ_WERV01000004.1"/>
</dbReference>
<dbReference type="Proteomes" id="UP001281024">
    <property type="component" value="Unassembled WGS sequence"/>
</dbReference>
<name>A0AAJ2UBF5_OENOE</name>
<gene>
    <name evidence="1" type="ORF">GA838_05905</name>
</gene>
<proteinExistence type="predicted"/>
<reference evidence="1" key="1">
    <citation type="submission" date="2019-10" db="EMBL/GenBank/DDBJ databases">
        <title>Malate fermentation in French cider.</title>
        <authorList>
            <person name="Cousin F.J."/>
            <person name="Medina Fernandez S."/>
            <person name="Misery B."/>
            <person name="Laplace J.-M."/>
            <person name="Cretenet M."/>
        </authorList>
    </citation>
    <scope>NUCLEOTIDE SEQUENCE</scope>
    <source>
        <strain evidence="1">UCMA15129</strain>
    </source>
</reference>
<evidence type="ECO:0000313" key="2">
    <source>
        <dbReference type="Proteomes" id="UP001281024"/>
    </source>
</evidence>
<accession>A0AAJ2UBF5</accession>
<protein>
    <submittedName>
        <fullName evidence="1">Uncharacterized protein</fullName>
    </submittedName>
</protein>
<sequence>MIQKITLKRRFLAASIKLLADLANSGGMNVKEARAVKFFIRDASPKQQEIQEITKDLVEKHAGKYDKKAVPFFKDDSIEKDFYKDLLDALDETITILAAFDQQFTVLKHFFDNYEGELPKGNRVGFDIFTDALEKGNTD</sequence>
<dbReference type="EMBL" id="WERV01000004">
    <property type="protein sequence ID" value="MDV7715291.1"/>
    <property type="molecule type" value="Genomic_DNA"/>
</dbReference>
<organism evidence="1 2">
    <name type="scientific">Oenococcus oeni</name>
    <name type="common">Leuconostoc oenos</name>
    <dbReference type="NCBI Taxonomy" id="1247"/>
    <lineage>
        <taxon>Bacteria</taxon>
        <taxon>Bacillati</taxon>
        <taxon>Bacillota</taxon>
        <taxon>Bacilli</taxon>
        <taxon>Lactobacillales</taxon>
        <taxon>Lactobacillaceae</taxon>
        <taxon>Oenococcus</taxon>
    </lineage>
</organism>